<dbReference type="EMBL" id="BARS01003810">
    <property type="protein sequence ID" value="GAF68677.1"/>
    <property type="molecule type" value="Genomic_DNA"/>
</dbReference>
<organism evidence="1">
    <name type="scientific">marine sediment metagenome</name>
    <dbReference type="NCBI Taxonomy" id="412755"/>
    <lineage>
        <taxon>unclassified sequences</taxon>
        <taxon>metagenomes</taxon>
        <taxon>ecological metagenomes</taxon>
    </lineage>
</organism>
<evidence type="ECO:0000313" key="1">
    <source>
        <dbReference type="EMBL" id="GAF68677.1"/>
    </source>
</evidence>
<name>X0RY72_9ZZZZ</name>
<sequence length="75" mass="9349">MITEEEYKKAQKIVDEYRNQQLNIPLVRLSLTELRQMYNKTYDDMVRYKKKKLMKWYKAEKDKLCKIQDEIDNRN</sequence>
<accession>X0RY72</accession>
<proteinExistence type="predicted"/>
<reference evidence="1" key="1">
    <citation type="journal article" date="2014" name="Front. Microbiol.">
        <title>High frequency of phylogenetically diverse reductive dehalogenase-homologous genes in deep subseafloor sedimentary metagenomes.</title>
        <authorList>
            <person name="Kawai M."/>
            <person name="Futagami T."/>
            <person name="Toyoda A."/>
            <person name="Takaki Y."/>
            <person name="Nishi S."/>
            <person name="Hori S."/>
            <person name="Arai W."/>
            <person name="Tsubouchi T."/>
            <person name="Morono Y."/>
            <person name="Uchiyama I."/>
            <person name="Ito T."/>
            <person name="Fujiyama A."/>
            <person name="Inagaki F."/>
            <person name="Takami H."/>
        </authorList>
    </citation>
    <scope>NUCLEOTIDE SEQUENCE</scope>
    <source>
        <strain evidence="1">Expedition CK06-06</strain>
    </source>
</reference>
<protein>
    <submittedName>
        <fullName evidence="1">Uncharacterized protein</fullName>
    </submittedName>
</protein>
<gene>
    <name evidence="1" type="ORF">S01H1_07384</name>
</gene>
<dbReference type="AlphaFoldDB" id="X0RY72"/>
<comment type="caution">
    <text evidence="1">The sequence shown here is derived from an EMBL/GenBank/DDBJ whole genome shotgun (WGS) entry which is preliminary data.</text>
</comment>